<dbReference type="PANTHER" id="PTHR43027">
    <property type="entry name" value="DOXORUBICIN RESISTANCE ABC TRANSPORTER PERMEASE PROTEIN DRRC-RELATED"/>
    <property type="match status" value="1"/>
</dbReference>
<keyword evidence="4 5" id="KW-0472">Membrane</keyword>
<gene>
    <name evidence="7" type="ORF">OOT00_09055</name>
</gene>
<dbReference type="PROSITE" id="PS51012">
    <property type="entry name" value="ABC_TM2"/>
    <property type="match status" value="1"/>
</dbReference>
<comment type="similarity">
    <text evidence="5">Belongs to the ABC-2 integral membrane protein family.</text>
</comment>
<feature type="transmembrane region" description="Helical" evidence="5">
    <location>
        <begin position="21"/>
        <end position="41"/>
    </location>
</feature>
<dbReference type="PANTHER" id="PTHR43027:SF2">
    <property type="entry name" value="TRANSPORT PERMEASE PROTEIN"/>
    <property type="match status" value="1"/>
</dbReference>
<keyword evidence="8" id="KW-1185">Reference proteome</keyword>
<dbReference type="InterPro" id="IPR047817">
    <property type="entry name" value="ABC2_TM_bact-type"/>
</dbReference>
<dbReference type="RefSeq" id="WP_265425055.1">
    <property type="nucleotide sequence ID" value="NZ_JAPFPW010000009.1"/>
</dbReference>
<keyword evidence="5" id="KW-1003">Cell membrane</keyword>
<dbReference type="PRINTS" id="PR00164">
    <property type="entry name" value="ABC2TRNSPORT"/>
</dbReference>
<evidence type="ECO:0000313" key="8">
    <source>
        <dbReference type="Proteomes" id="UP001209681"/>
    </source>
</evidence>
<reference evidence="7 8" key="1">
    <citation type="submission" date="2022-11" db="EMBL/GenBank/DDBJ databases">
        <title>Desulfobotulus tamanensis H1 sp. nov. - anaerobic, alkaliphilic, sulphate reducing bacterium isolated from terrestrial mud volcano.</title>
        <authorList>
            <person name="Frolova A."/>
            <person name="Merkel A.Y."/>
            <person name="Slobodkin A.I."/>
        </authorList>
    </citation>
    <scope>NUCLEOTIDE SEQUENCE [LARGE SCALE GENOMIC DNA]</scope>
    <source>
        <strain evidence="7 8">H1</strain>
    </source>
</reference>
<feature type="transmembrane region" description="Helical" evidence="5">
    <location>
        <begin position="315"/>
        <end position="337"/>
    </location>
</feature>
<organism evidence="7 8">
    <name type="scientific">Desulfobotulus pelophilus</name>
    <dbReference type="NCBI Taxonomy" id="2823377"/>
    <lineage>
        <taxon>Bacteria</taxon>
        <taxon>Pseudomonadati</taxon>
        <taxon>Thermodesulfobacteriota</taxon>
        <taxon>Desulfobacteria</taxon>
        <taxon>Desulfobacterales</taxon>
        <taxon>Desulfobacteraceae</taxon>
        <taxon>Desulfobotulus</taxon>
    </lineage>
</organism>
<evidence type="ECO:0000256" key="5">
    <source>
        <dbReference type="RuleBase" id="RU361157"/>
    </source>
</evidence>
<name>A0ABT3N9K3_9BACT</name>
<dbReference type="Pfam" id="PF12698">
    <property type="entry name" value="ABC2_membrane_3"/>
    <property type="match status" value="1"/>
</dbReference>
<accession>A0ABT3N9K3</accession>
<feature type="domain" description="ABC transmembrane type-2" evidence="6">
    <location>
        <begin position="115"/>
        <end position="340"/>
    </location>
</feature>
<dbReference type="EMBL" id="JAPFPW010000009">
    <property type="protein sequence ID" value="MCW7754135.1"/>
    <property type="molecule type" value="Genomic_DNA"/>
</dbReference>
<comment type="caution">
    <text evidence="7">The sequence shown here is derived from an EMBL/GenBank/DDBJ whole genome shotgun (WGS) entry which is preliminary data.</text>
</comment>
<feature type="transmembrane region" description="Helical" evidence="5">
    <location>
        <begin position="261"/>
        <end position="279"/>
    </location>
</feature>
<feature type="transmembrane region" description="Helical" evidence="5">
    <location>
        <begin position="227"/>
        <end position="249"/>
    </location>
</feature>
<evidence type="ECO:0000256" key="3">
    <source>
        <dbReference type="ARBA" id="ARBA00022989"/>
    </source>
</evidence>
<dbReference type="Proteomes" id="UP001209681">
    <property type="component" value="Unassembled WGS sequence"/>
</dbReference>
<proteinExistence type="inferred from homology"/>
<keyword evidence="2 5" id="KW-0812">Transmembrane</keyword>
<keyword evidence="5" id="KW-0813">Transport</keyword>
<dbReference type="InterPro" id="IPR013525">
    <property type="entry name" value="ABC2_TM"/>
</dbReference>
<dbReference type="InterPro" id="IPR052902">
    <property type="entry name" value="ABC-2_transporter"/>
</dbReference>
<comment type="subcellular location">
    <subcellularLocation>
        <location evidence="5">Cell membrane</location>
        <topology evidence="5">Multi-pass membrane protein</topology>
    </subcellularLocation>
    <subcellularLocation>
        <location evidence="1">Membrane</location>
        <topology evidence="1">Multi-pass membrane protein</topology>
    </subcellularLocation>
</comment>
<evidence type="ECO:0000313" key="7">
    <source>
        <dbReference type="EMBL" id="MCW7754135.1"/>
    </source>
</evidence>
<evidence type="ECO:0000259" key="6">
    <source>
        <dbReference type="PROSITE" id="PS51012"/>
    </source>
</evidence>
<feature type="transmembrane region" description="Helical" evidence="5">
    <location>
        <begin position="148"/>
        <end position="171"/>
    </location>
</feature>
<sequence length="343" mass="38845">MIRRIFIIARARIREFYRDKTSLGWNFLFPLLIIASFSVFFSADTRNFARVGIVDLPADSAIEESLERFQKSRHLHLLVFDSLEKGRHALERQRVDFLLNPADGRYWVAEGAPGGYVAERFLMAAEHPDPIYFLRTPVAGGSLPYVEWLFPGIIGMNIMFGSLFGVGYAIVRYRKNGVLKRLSVTPLRPWEFLTGQVVSRIFLLLVSTGIVLAICSLLFGFRVKGSIFALFMIFAMGSFALVSLSVIIASRTESEEFAEGVLNLMAWPMMFFSEVWFSLEGADEWVRQVAFFLPLTHVITAARQIMNEGAGIPDVYHHMLALAGLSLIFMVVGAGLFRWHREK</sequence>
<evidence type="ECO:0000256" key="1">
    <source>
        <dbReference type="ARBA" id="ARBA00004141"/>
    </source>
</evidence>
<evidence type="ECO:0000256" key="4">
    <source>
        <dbReference type="ARBA" id="ARBA00023136"/>
    </source>
</evidence>
<dbReference type="InterPro" id="IPR000412">
    <property type="entry name" value="ABC_2_transport"/>
</dbReference>
<evidence type="ECO:0000256" key="2">
    <source>
        <dbReference type="ARBA" id="ARBA00022692"/>
    </source>
</evidence>
<protein>
    <recommendedName>
        <fullName evidence="5">Transport permease protein</fullName>
    </recommendedName>
</protein>
<keyword evidence="3 5" id="KW-1133">Transmembrane helix</keyword>
<feature type="transmembrane region" description="Helical" evidence="5">
    <location>
        <begin position="201"/>
        <end position="221"/>
    </location>
</feature>